<feature type="transmembrane region" description="Helical" evidence="6">
    <location>
        <begin position="92"/>
        <end position="112"/>
    </location>
</feature>
<organism evidence="7 8">
    <name type="scientific">Actinomadura logoneensis</name>
    <dbReference type="NCBI Taxonomy" id="2293572"/>
    <lineage>
        <taxon>Bacteria</taxon>
        <taxon>Bacillati</taxon>
        <taxon>Actinomycetota</taxon>
        <taxon>Actinomycetes</taxon>
        <taxon>Streptosporangiales</taxon>
        <taxon>Thermomonosporaceae</taxon>
        <taxon>Actinomadura</taxon>
    </lineage>
</organism>
<comment type="subcellular location">
    <subcellularLocation>
        <location evidence="1">Cell membrane</location>
        <topology evidence="1">Multi-pass membrane protein</topology>
    </subcellularLocation>
</comment>
<keyword evidence="2" id="KW-1003">Cell membrane</keyword>
<evidence type="ECO:0000256" key="6">
    <source>
        <dbReference type="SAM" id="Phobius"/>
    </source>
</evidence>
<evidence type="ECO:0000313" key="8">
    <source>
        <dbReference type="Proteomes" id="UP000261811"/>
    </source>
</evidence>
<dbReference type="InterPro" id="IPR011701">
    <property type="entry name" value="MFS"/>
</dbReference>
<gene>
    <name evidence="7" type="ORF">DZF91_38260</name>
</gene>
<accession>A0A372J8T3</accession>
<evidence type="ECO:0000256" key="4">
    <source>
        <dbReference type="ARBA" id="ARBA00022989"/>
    </source>
</evidence>
<feature type="transmembrane region" description="Helical" evidence="6">
    <location>
        <begin position="233"/>
        <end position="256"/>
    </location>
</feature>
<dbReference type="GO" id="GO:0005886">
    <property type="term" value="C:plasma membrane"/>
    <property type="evidence" value="ECO:0007669"/>
    <property type="project" value="UniProtKB-SubCell"/>
</dbReference>
<name>A0A372J8T3_9ACTN</name>
<reference evidence="7 8" key="1">
    <citation type="submission" date="2018-08" db="EMBL/GenBank/DDBJ databases">
        <title>Actinomadura jelena sp. nov., a novel Actinomycete isolated from soil in Chad.</title>
        <authorList>
            <person name="Shi L."/>
        </authorList>
    </citation>
    <scope>NUCLEOTIDE SEQUENCE [LARGE SCALE GENOMIC DNA]</scope>
    <source>
        <strain evidence="7 8">NEAU-G17</strain>
    </source>
</reference>
<dbReference type="GO" id="GO:0022857">
    <property type="term" value="F:transmembrane transporter activity"/>
    <property type="evidence" value="ECO:0007669"/>
    <property type="project" value="InterPro"/>
</dbReference>
<feature type="transmembrane region" description="Helical" evidence="6">
    <location>
        <begin position="155"/>
        <end position="178"/>
    </location>
</feature>
<keyword evidence="8" id="KW-1185">Reference proteome</keyword>
<dbReference type="Proteomes" id="UP000261811">
    <property type="component" value="Unassembled WGS sequence"/>
</dbReference>
<keyword evidence="5 6" id="KW-0472">Membrane</keyword>
<dbReference type="SUPFAM" id="SSF103473">
    <property type="entry name" value="MFS general substrate transporter"/>
    <property type="match status" value="1"/>
</dbReference>
<dbReference type="EMBL" id="QURH01001052">
    <property type="protein sequence ID" value="RFU36393.1"/>
    <property type="molecule type" value="Genomic_DNA"/>
</dbReference>
<sequence length="406" mass="41654">MVHFVTTTSTTSPATVAYRDIFAVREFRVLFALRVILVGGDMVRMLALSVLVYQRTGSSLLAALAYTAEMFPYVIGGALLLSHTDRLPPRRLLVGVYLVQSGTSAVLATGVLPVGGTLAVMFALGLLMPLASASTWAMLSEILPGDGGYVLGRSVFTMTAGGAQIAGQACGGLLIAAVGPSNTLWLSCGTAGCAALLARIGLATRPPRVQGERDGGAARETWRVNRALLRDPVVRGSLFAMWLPAALATGAEGVVIPYAASLGKPEQAGFVLAGIAAGMLLGNLVVGRFVPTGPRERIGLLLALLNGLPLVLFALRPGIAVACVLGLAGAAGLSYELSIQQRFVDAVPEDRRGQAFGLLTTGTMTLQSGAMAGAGAIAEGLSPGVTMALFGAASACAALALSRHLR</sequence>
<evidence type="ECO:0000256" key="2">
    <source>
        <dbReference type="ARBA" id="ARBA00022475"/>
    </source>
</evidence>
<feature type="transmembrane region" description="Helical" evidence="6">
    <location>
        <begin position="319"/>
        <end position="335"/>
    </location>
</feature>
<feature type="transmembrane region" description="Helical" evidence="6">
    <location>
        <begin position="184"/>
        <end position="202"/>
    </location>
</feature>
<protein>
    <submittedName>
        <fullName evidence="7">MFS transporter</fullName>
    </submittedName>
</protein>
<evidence type="ECO:0000313" key="7">
    <source>
        <dbReference type="EMBL" id="RFU36393.1"/>
    </source>
</evidence>
<dbReference type="AlphaFoldDB" id="A0A372J8T3"/>
<feature type="transmembrane region" description="Helical" evidence="6">
    <location>
        <begin position="356"/>
        <end position="378"/>
    </location>
</feature>
<evidence type="ECO:0000256" key="3">
    <source>
        <dbReference type="ARBA" id="ARBA00022692"/>
    </source>
</evidence>
<dbReference type="Pfam" id="PF07690">
    <property type="entry name" value="MFS_1"/>
    <property type="match status" value="1"/>
</dbReference>
<keyword evidence="4 6" id="KW-1133">Transmembrane helix</keyword>
<keyword evidence="3 6" id="KW-0812">Transmembrane</keyword>
<feature type="transmembrane region" description="Helical" evidence="6">
    <location>
        <begin position="384"/>
        <end position="401"/>
    </location>
</feature>
<evidence type="ECO:0000256" key="1">
    <source>
        <dbReference type="ARBA" id="ARBA00004651"/>
    </source>
</evidence>
<dbReference type="Gene3D" id="1.20.1250.20">
    <property type="entry name" value="MFS general substrate transporter like domains"/>
    <property type="match status" value="1"/>
</dbReference>
<proteinExistence type="predicted"/>
<feature type="transmembrane region" description="Helical" evidence="6">
    <location>
        <begin position="118"/>
        <end position="143"/>
    </location>
</feature>
<dbReference type="PANTHER" id="PTHR23513:SF11">
    <property type="entry name" value="STAPHYLOFERRIN A TRANSPORTER"/>
    <property type="match status" value="1"/>
</dbReference>
<feature type="transmembrane region" description="Helical" evidence="6">
    <location>
        <begin position="29"/>
        <end position="53"/>
    </location>
</feature>
<dbReference type="PANTHER" id="PTHR23513">
    <property type="entry name" value="INTEGRAL MEMBRANE EFFLUX PROTEIN-RELATED"/>
    <property type="match status" value="1"/>
</dbReference>
<dbReference type="InterPro" id="IPR036259">
    <property type="entry name" value="MFS_trans_sf"/>
</dbReference>
<dbReference type="OrthoDB" id="3227279at2"/>
<evidence type="ECO:0000256" key="5">
    <source>
        <dbReference type="ARBA" id="ARBA00023136"/>
    </source>
</evidence>
<dbReference type="CDD" id="cd06173">
    <property type="entry name" value="MFS_MefA_like"/>
    <property type="match status" value="1"/>
</dbReference>
<feature type="transmembrane region" description="Helical" evidence="6">
    <location>
        <begin position="268"/>
        <end position="286"/>
    </location>
</feature>
<comment type="caution">
    <text evidence="7">The sequence shown here is derived from an EMBL/GenBank/DDBJ whole genome shotgun (WGS) entry which is preliminary data.</text>
</comment>
<feature type="transmembrane region" description="Helical" evidence="6">
    <location>
        <begin position="59"/>
        <end position="80"/>
    </location>
</feature>